<evidence type="ECO:0000256" key="3">
    <source>
        <dbReference type="ARBA" id="ARBA00023134"/>
    </source>
</evidence>
<dbReference type="InterPro" id="IPR035903">
    <property type="entry name" value="HesB-like_dom_sf"/>
</dbReference>
<keyword evidence="3" id="KW-0342">GTP-binding</keyword>
<dbReference type="InterPro" id="IPR016092">
    <property type="entry name" value="ATAP"/>
</dbReference>
<sequence>MLTEAVSTHAERKSNEHRNRKARHFMDKLLVQVQAGHGGDGCVSFHREKFVEMGPAAGGNGGAGGFIFIKADPSLHSLARVHKRVVAKNGTHGQGDWLHGRGAEDIAIHVPVGTTVRSIGRTLNEREASVQPYMRHVVSAKQRAAVTIDALDTPVLFDSRAATWRHFPRFEDENYARGHFAAAEEKFANELKAQQRFESKLAREKRSGASLSTYVEVEPSMVRDYTADAGWAIDMAIPTPPDHPGLLVARGGEGGLGNPHFILDRYRSPKIATRGGAGESVLLSLEYKQPSDVGLVGLPNAGKSTLLRCLSRADAEIGSYAFTTLHPNLGVMCLDTNGRLLDADAPEESMRLIVADLPGLIEDASHNKGLGLEFLRHVERCRFLVYVVDIGPSNAFPIDHVLILNKELEAYCEGLSRRVAMIVANKADLLATEGTQESIQAAHAKLSEFRTKVQDLYGPQNVAVCGDGWCASSMPSDYQPSPMSESSTPLQKQRLTGAPDTTNVEVPKASKPDTIGERRSAVSHKLQQRAQKKAALILTPRAIERIRMLQERTKDPKLIRVGVKNKGCAGMSYHLEYVSPGQQGKFDECVLQDGVEVLIDSRALFSIIGSEMDWKEDQLSAKFVFSNPNIKDACGCGESFMI</sequence>
<dbReference type="PROSITE" id="PS51883">
    <property type="entry name" value="OBG"/>
    <property type="match status" value="1"/>
</dbReference>
<dbReference type="InterPro" id="IPR045086">
    <property type="entry name" value="OBG_GTPase"/>
</dbReference>
<feature type="domain" description="Obg" evidence="8">
    <location>
        <begin position="23"/>
        <end position="290"/>
    </location>
</feature>
<dbReference type="GO" id="GO:0005525">
    <property type="term" value="F:GTP binding"/>
    <property type="evidence" value="ECO:0007669"/>
    <property type="project" value="UniProtKB-KW"/>
</dbReference>
<dbReference type="OrthoDB" id="347018at2759"/>
<keyword evidence="10" id="KW-1185">Reference proteome</keyword>
<reference evidence="9 10" key="1">
    <citation type="submission" date="2017-10" db="EMBL/GenBank/DDBJ databases">
        <title>A novel species of cold-tolerant Malassezia isolated from bats.</title>
        <authorList>
            <person name="Lorch J.M."/>
            <person name="Palmer J.M."/>
            <person name="Vanderwolf K.J."/>
            <person name="Schmidt K.Z."/>
            <person name="Verant M.L."/>
            <person name="Weller T.J."/>
            <person name="Blehert D.S."/>
        </authorList>
    </citation>
    <scope>NUCLEOTIDE SEQUENCE [LARGE SCALE GENOMIC DNA]</scope>
    <source>
        <strain evidence="9 10">NWHC:44797-103</strain>
    </source>
</reference>
<dbReference type="Gene3D" id="2.70.210.12">
    <property type="entry name" value="GTP1/OBG domain"/>
    <property type="match status" value="2"/>
</dbReference>
<dbReference type="InterPro" id="IPR017870">
    <property type="entry name" value="FeS_cluster_insertion_CS"/>
</dbReference>
<dbReference type="SUPFAM" id="SSF82051">
    <property type="entry name" value="Obg GTP-binding protein N-terminal domain"/>
    <property type="match status" value="1"/>
</dbReference>
<gene>
    <name evidence="9" type="primary">MTG2</name>
    <name evidence="9" type="ORF">MVES_003802</name>
</gene>
<protein>
    <recommendedName>
        <fullName evidence="5">Iron-sulfur assembly protein 1</fullName>
    </recommendedName>
</protein>
<dbReference type="SUPFAM" id="SSF89360">
    <property type="entry name" value="HesB-like domain"/>
    <property type="match status" value="1"/>
</dbReference>
<dbReference type="InterPro" id="IPR036726">
    <property type="entry name" value="GTP1_OBG_dom_sf"/>
</dbReference>
<dbReference type="EMBL" id="KZ454997">
    <property type="protein sequence ID" value="PKI82292.1"/>
    <property type="molecule type" value="Genomic_DNA"/>
</dbReference>
<dbReference type="GO" id="GO:0003924">
    <property type="term" value="F:GTPase activity"/>
    <property type="evidence" value="ECO:0007669"/>
    <property type="project" value="InterPro"/>
</dbReference>
<dbReference type="NCBIfam" id="TIGR00049">
    <property type="entry name" value="iron-sulfur cluster assembly accessory protein"/>
    <property type="match status" value="1"/>
</dbReference>
<dbReference type="GO" id="GO:0051536">
    <property type="term" value="F:iron-sulfur cluster binding"/>
    <property type="evidence" value="ECO:0007669"/>
    <property type="project" value="InterPro"/>
</dbReference>
<dbReference type="InterPro" id="IPR000361">
    <property type="entry name" value="ATAP_core_dom"/>
</dbReference>
<evidence type="ECO:0000256" key="1">
    <source>
        <dbReference type="ARBA" id="ARBA00006718"/>
    </source>
</evidence>
<name>A0A2N1J747_9BASI</name>
<comment type="similarity">
    <text evidence="1">Belongs to the HesB/IscA family.</text>
</comment>
<dbReference type="Proteomes" id="UP000232875">
    <property type="component" value="Unassembled WGS sequence"/>
</dbReference>
<evidence type="ECO:0000256" key="2">
    <source>
        <dbReference type="ARBA" id="ARBA00022741"/>
    </source>
</evidence>
<dbReference type="PANTHER" id="PTHR11702:SF31">
    <property type="entry name" value="MITOCHONDRIAL RIBOSOME-ASSOCIATED GTPASE 2"/>
    <property type="match status" value="1"/>
</dbReference>
<proteinExistence type="inferred from homology"/>
<dbReference type="GO" id="GO:0016226">
    <property type="term" value="P:iron-sulfur cluster assembly"/>
    <property type="evidence" value="ECO:0007669"/>
    <property type="project" value="InterPro"/>
</dbReference>
<dbReference type="GO" id="GO:0042254">
    <property type="term" value="P:ribosome biogenesis"/>
    <property type="evidence" value="ECO:0007669"/>
    <property type="project" value="UniProtKB-UniRule"/>
</dbReference>
<dbReference type="Pfam" id="PF01926">
    <property type="entry name" value="MMR_HSR1"/>
    <property type="match status" value="1"/>
</dbReference>
<dbReference type="InterPro" id="IPR027417">
    <property type="entry name" value="P-loop_NTPase"/>
</dbReference>
<comment type="function">
    <text evidence="4">Involved in the assembly of mitochondrial and cytoplasmic iron-sulfur proteins. Probably involved in the binding of an intermediate of Fe/S cluster assembly.</text>
</comment>
<dbReference type="FunFam" id="2.60.300.12:FF:000001">
    <property type="entry name" value="Iron-binding protein IscA"/>
    <property type="match status" value="1"/>
</dbReference>
<evidence type="ECO:0000313" key="10">
    <source>
        <dbReference type="Proteomes" id="UP000232875"/>
    </source>
</evidence>
<dbReference type="CDD" id="cd01898">
    <property type="entry name" value="Obg"/>
    <property type="match status" value="1"/>
</dbReference>
<feature type="region of interest" description="Disordered" evidence="6">
    <location>
        <begin position="476"/>
        <end position="518"/>
    </location>
</feature>
<dbReference type="PROSITE" id="PS01152">
    <property type="entry name" value="HESB"/>
    <property type="match status" value="1"/>
</dbReference>
<dbReference type="Pfam" id="PF01521">
    <property type="entry name" value="Fe-S_biosyn"/>
    <property type="match status" value="1"/>
</dbReference>
<evidence type="ECO:0000259" key="7">
    <source>
        <dbReference type="PROSITE" id="PS51710"/>
    </source>
</evidence>
<dbReference type="InterPro" id="IPR006073">
    <property type="entry name" value="GTP-bd"/>
</dbReference>
<dbReference type="STRING" id="2020962.A0A2N1J747"/>
<feature type="region of interest" description="Disordered" evidence="6">
    <location>
        <begin position="1"/>
        <end position="21"/>
    </location>
</feature>
<keyword evidence="2" id="KW-0547">Nucleotide-binding</keyword>
<dbReference type="AlphaFoldDB" id="A0A2N1J747"/>
<dbReference type="PANTHER" id="PTHR11702">
    <property type="entry name" value="DEVELOPMENTALLY REGULATED GTP-BINDING PROTEIN-RELATED"/>
    <property type="match status" value="1"/>
</dbReference>
<dbReference type="SUPFAM" id="SSF52540">
    <property type="entry name" value="P-loop containing nucleoside triphosphate hydrolases"/>
    <property type="match status" value="1"/>
</dbReference>
<dbReference type="Pfam" id="PF01018">
    <property type="entry name" value="GTP1_OBG"/>
    <property type="match status" value="1"/>
</dbReference>
<dbReference type="Gene3D" id="3.40.50.300">
    <property type="entry name" value="P-loop containing nucleotide triphosphate hydrolases"/>
    <property type="match status" value="1"/>
</dbReference>
<accession>A0A2N1J747</accession>
<feature type="compositionally biased region" description="Polar residues" evidence="6">
    <location>
        <begin position="476"/>
        <end position="504"/>
    </location>
</feature>
<dbReference type="InterPro" id="IPR031167">
    <property type="entry name" value="G_OBG"/>
</dbReference>
<evidence type="ECO:0000256" key="5">
    <source>
        <dbReference type="ARBA" id="ARBA00071673"/>
    </source>
</evidence>
<feature type="domain" description="OBG-type G" evidence="7">
    <location>
        <begin position="291"/>
        <end position="456"/>
    </location>
</feature>
<dbReference type="Gene3D" id="2.60.300.12">
    <property type="entry name" value="HesB-like domain"/>
    <property type="match status" value="1"/>
</dbReference>
<organism evidence="9 10">
    <name type="scientific">Malassezia vespertilionis</name>
    <dbReference type="NCBI Taxonomy" id="2020962"/>
    <lineage>
        <taxon>Eukaryota</taxon>
        <taxon>Fungi</taxon>
        <taxon>Dikarya</taxon>
        <taxon>Basidiomycota</taxon>
        <taxon>Ustilaginomycotina</taxon>
        <taxon>Malasseziomycetes</taxon>
        <taxon>Malasseziales</taxon>
        <taxon>Malasseziaceae</taxon>
        <taxon>Malassezia</taxon>
    </lineage>
</organism>
<dbReference type="PROSITE" id="PS51710">
    <property type="entry name" value="G_OBG"/>
    <property type="match status" value="1"/>
</dbReference>
<evidence type="ECO:0000256" key="4">
    <source>
        <dbReference type="ARBA" id="ARBA00054873"/>
    </source>
</evidence>
<evidence type="ECO:0000259" key="8">
    <source>
        <dbReference type="PROSITE" id="PS51883"/>
    </source>
</evidence>
<feature type="compositionally biased region" description="Basic and acidic residues" evidence="6">
    <location>
        <begin position="508"/>
        <end position="518"/>
    </location>
</feature>
<evidence type="ECO:0000256" key="6">
    <source>
        <dbReference type="SAM" id="MobiDB-lite"/>
    </source>
</evidence>
<dbReference type="GO" id="GO:0005739">
    <property type="term" value="C:mitochondrion"/>
    <property type="evidence" value="ECO:0007669"/>
    <property type="project" value="TreeGrafter"/>
</dbReference>
<dbReference type="PRINTS" id="PR00326">
    <property type="entry name" value="GTP1OBG"/>
</dbReference>
<dbReference type="InterPro" id="IPR006169">
    <property type="entry name" value="GTP1_OBG_dom"/>
</dbReference>
<evidence type="ECO:0000313" key="9">
    <source>
        <dbReference type="EMBL" id="PKI82292.1"/>
    </source>
</evidence>